<sequence length="48" mass="5745">MDDDNEWLEQERNPILRFISFMGIGIIVGYVIGWSIYWTVWLLREVLG</sequence>
<gene>
    <name evidence="2" type="ORF">UFOVP365_16</name>
</gene>
<keyword evidence="1" id="KW-0812">Transmembrane</keyword>
<name>A0A6J7X0H1_9CAUD</name>
<evidence type="ECO:0000256" key="1">
    <source>
        <dbReference type="SAM" id="Phobius"/>
    </source>
</evidence>
<organism evidence="2">
    <name type="scientific">uncultured Caudovirales phage</name>
    <dbReference type="NCBI Taxonomy" id="2100421"/>
    <lineage>
        <taxon>Viruses</taxon>
        <taxon>Duplodnaviria</taxon>
        <taxon>Heunggongvirae</taxon>
        <taxon>Uroviricota</taxon>
        <taxon>Caudoviricetes</taxon>
        <taxon>Peduoviridae</taxon>
        <taxon>Maltschvirus</taxon>
        <taxon>Maltschvirus maltsch</taxon>
    </lineage>
</organism>
<evidence type="ECO:0000313" key="2">
    <source>
        <dbReference type="EMBL" id="CAB5222618.1"/>
    </source>
</evidence>
<proteinExistence type="predicted"/>
<keyword evidence="1" id="KW-1133">Transmembrane helix</keyword>
<reference evidence="2" key="1">
    <citation type="submission" date="2020-05" db="EMBL/GenBank/DDBJ databases">
        <authorList>
            <person name="Chiriac C."/>
            <person name="Salcher M."/>
            <person name="Ghai R."/>
            <person name="Kavagutti S V."/>
        </authorList>
    </citation>
    <scope>NUCLEOTIDE SEQUENCE</scope>
</reference>
<protein>
    <submittedName>
        <fullName evidence="2">Uncharacterized protein</fullName>
    </submittedName>
</protein>
<keyword evidence="1" id="KW-0472">Membrane</keyword>
<accession>A0A6J7X0H1</accession>
<feature type="transmembrane region" description="Helical" evidence="1">
    <location>
        <begin position="15"/>
        <end position="43"/>
    </location>
</feature>
<dbReference type="EMBL" id="LR798309">
    <property type="protein sequence ID" value="CAB5222618.1"/>
    <property type="molecule type" value="Genomic_DNA"/>
</dbReference>